<protein>
    <submittedName>
        <fullName evidence="1">Uncharacterized protein</fullName>
    </submittedName>
</protein>
<comment type="caution">
    <text evidence="1">The sequence shown here is derived from an EMBL/GenBank/DDBJ whole genome shotgun (WGS) entry which is preliminary data.</text>
</comment>
<organism evidence="1 2">
    <name type="scientific">Mortierella alpina</name>
    <name type="common">Oleaginous fungus</name>
    <name type="synonym">Mortierella renispora</name>
    <dbReference type="NCBI Taxonomy" id="64518"/>
    <lineage>
        <taxon>Eukaryota</taxon>
        <taxon>Fungi</taxon>
        <taxon>Fungi incertae sedis</taxon>
        <taxon>Mucoromycota</taxon>
        <taxon>Mortierellomycotina</taxon>
        <taxon>Mortierellomycetes</taxon>
        <taxon>Mortierellales</taxon>
        <taxon>Mortierellaceae</taxon>
        <taxon>Mortierella</taxon>
    </lineage>
</organism>
<proteinExistence type="predicted"/>
<evidence type="ECO:0000313" key="2">
    <source>
        <dbReference type="Proteomes" id="UP000717515"/>
    </source>
</evidence>
<evidence type="ECO:0000313" key="1">
    <source>
        <dbReference type="EMBL" id="KAG9319019.1"/>
    </source>
</evidence>
<dbReference type="AlphaFoldDB" id="A0A9P7ZYC0"/>
<gene>
    <name evidence="1" type="ORF">KVV02_003862</name>
</gene>
<feature type="non-terminal residue" evidence="1">
    <location>
        <position position="1"/>
    </location>
</feature>
<reference evidence="1" key="1">
    <citation type="submission" date="2021-07" db="EMBL/GenBank/DDBJ databases">
        <title>Draft genome of Mortierella alpina, strain LL118, isolated from an aspen leaf litter sample.</title>
        <authorList>
            <person name="Yang S."/>
            <person name="Vinatzer B.A."/>
        </authorList>
    </citation>
    <scope>NUCLEOTIDE SEQUENCE</scope>
    <source>
        <strain evidence="1">LL118</strain>
    </source>
</reference>
<accession>A0A9P7ZYC0</accession>
<sequence length="94" mass="11458">MRHVRIAVKEILYAKTVEQADELIVAIKATWEHAASGLLQYLDRNYLDHMADRRRWMFCYREGVSYAWINTNNYIESWHNALKKHFFKDKQQRR</sequence>
<dbReference type="EMBL" id="JAIFTL010001212">
    <property type="protein sequence ID" value="KAG9319019.1"/>
    <property type="molecule type" value="Genomic_DNA"/>
</dbReference>
<name>A0A9P7ZYC0_MORAP</name>
<dbReference type="Proteomes" id="UP000717515">
    <property type="component" value="Unassembled WGS sequence"/>
</dbReference>